<organism evidence="4 5">
    <name type="scientific">Dysgonomonas alginatilytica</name>
    <dbReference type="NCBI Taxonomy" id="1605892"/>
    <lineage>
        <taxon>Bacteria</taxon>
        <taxon>Pseudomonadati</taxon>
        <taxon>Bacteroidota</taxon>
        <taxon>Bacteroidia</taxon>
        <taxon>Bacteroidales</taxon>
        <taxon>Dysgonomonadaceae</taxon>
        <taxon>Dysgonomonas</taxon>
    </lineage>
</organism>
<comment type="caution">
    <text evidence="4">The sequence shown here is derived from an EMBL/GenBank/DDBJ whole genome shotgun (WGS) entry which is preliminary data.</text>
</comment>
<dbReference type="InterPro" id="IPR019734">
    <property type="entry name" value="TPR_rpt"/>
</dbReference>
<evidence type="ECO:0000313" key="4">
    <source>
        <dbReference type="EMBL" id="PXV65441.1"/>
    </source>
</evidence>
<dbReference type="PANTHER" id="PTHR45586:SF1">
    <property type="entry name" value="LIPOPOLYSACCHARIDE ASSEMBLY PROTEIN B"/>
    <property type="match status" value="1"/>
</dbReference>
<dbReference type="Gene3D" id="1.25.40.10">
    <property type="entry name" value="Tetratricopeptide repeat domain"/>
    <property type="match status" value="2"/>
</dbReference>
<keyword evidence="5" id="KW-1185">Reference proteome</keyword>
<dbReference type="OrthoDB" id="9814220at2"/>
<protein>
    <submittedName>
        <fullName evidence="4">Tetratricopeptide repeat protein</fullName>
    </submittedName>
</protein>
<evidence type="ECO:0000256" key="2">
    <source>
        <dbReference type="ARBA" id="ARBA00022803"/>
    </source>
</evidence>
<dbReference type="SUPFAM" id="SSF48452">
    <property type="entry name" value="TPR-like"/>
    <property type="match status" value="2"/>
</dbReference>
<gene>
    <name evidence="4" type="ORF">CLV62_10733</name>
</gene>
<dbReference type="RefSeq" id="WP_110310172.1">
    <property type="nucleotide sequence ID" value="NZ_QICL01000007.1"/>
</dbReference>
<proteinExistence type="predicted"/>
<keyword evidence="2 3" id="KW-0802">TPR repeat</keyword>
<evidence type="ECO:0000256" key="3">
    <source>
        <dbReference type="PROSITE-ProRule" id="PRU00339"/>
    </source>
</evidence>
<dbReference type="PROSITE" id="PS50005">
    <property type="entry name" value="TPR"/>
    <property type="match status" value="3"/>
</dbReference>
<feature type="repeat" description="TPR" evidence="3">
    <location>
        <begin position="77"/>
        <end position="110"/>
    </location>
</feature>
<dbReference type="EMBL" id="QICL01000007">
    <property type="protein sequence ID" value="PXV65441.1"/>
    <property type="molecule type" value="Genomic_DNA"/>
</dbReference>
<dbReference type="Pfam" id="PF13432">
    <property type="entry name" value="TPR_16"/>
    <property type="match status" value="1"/>
</dbReference>
<dbReference type="AlphaFoldDB" id="A0A2V3PSE5"/>
<feature type="repeat" description="TPR" evidence="3">
    <location>
        <begin position="213"/>
        <end position="246"/>
    </location>
</feature>
<dbReference type="Proteomes" id="UP000247973">
    <property type="component" value="Unassembled WGS sequence"/>
</dbReference>
<dbReference type="InterPro" id="IPR051012">
    <property type="entry name" value="CellSynth/LPSAsmb/PSIAsmb"/>
</dbReference>
<dbReference type="InterPro" id="IPR011990">
    <property type="entry name" value="TPR-like_helical_dom_sf"/>
</dbReference>
<evidence type="ECO:0000256" key="1">
    <source>
        <dbReference type="ARBA" id="ARBA00022737"/>
    </source>
</evidence>
<dbReference type="SMART" id="SM00028">
    <property type="entry name" value="TPR"/>
    <property type="match status" value="6"/>
</dbReference>
<feature type="repeat" description="TPR" evidence="3">
    <location>
        <begin position="425"/>
        <end position="458"/>
    </location>
</feature>
<evidence type="ECO:0000313" key="5">
    <source>
        <dbReference type="Proteomes" id="UP000247973"/>
    </source>
</evidence>
<dbReference type="Pfam" id="PF13181">
    <property type="entry name" value="TPR_8"/>
    <property type="match status" value="2"/>
</dbReference>
<dbReference type="PANTHER" id="PTHR45586">
    <property type="entry name" value="TPR REPEAT-CONTAINING PROTEIN PA4667"/>
    <property type="match status" value="1"/>
</dbReference>
<accession>A0A2V3PSE5</accession>
<sequence length="585" mass="67673">MSNYKFPILFLIVFVLGISNIFAQTVKGDVNRPVLSLDDQRKFDYYFYNAMNSKSIEKYGATYDFLQYCMKIDSTNASVLFELGNFFNSIQNKDQAYAYYQRAVGYDSDNFYYNMALASALAERQDYKDAASVYQKLINQNPLKIELYMYLSEVYRLDGDLLNSIQALNDLERTMGMNEKITIQKFKLYSALNDKKKAYAEVQKYIDKYPDDIRYYILLANLYLQEGKNKEAYASLSKAKSIDPEDPYLITSMANYYQTVGDQPKAEAELRAALFSSKTDIDTKIGILSQYIGILQQGQQDLEPAYLLLDSLMVEHPQEAKFNLLYGNLLMLQDRKKEANFQYRVYAESDPTNPVGWEQLLQSTDVDSIDALIDVCKSAIVYLPEEPLFYFYLSVGQYQKKEFKEALKTLEDGIVFAQDNPRLLSEFYGQKGSIYYELKQQDSAFVEFDQSLKYNPQNLGVLNNYSYYLSLAHKDLDRAENMSSITIKAEPTNPTYLDTYGWILFMQGAYTTAKIYLENAVKYSEEKEKEISAEVLEHYGDVLYMMDDKENAVIYWERAKEKGSESKTLDQKIKTKTFIAPNSLK</sequence>
<keyword evidence="1" id="KW-0677">Repeat</keyword>
<name>A0A2V3PSE5_9BACT</name>
<reference evidence="4 5" key="1">
    <citation type="submission" date="2018-03" db="EMBL/GenBank/DDBJ databases">
        <title>Genomic Encyclopedia of Archaeal and Bacterial Type Strains, Phase II (KMG-II): from individual species to whole genera.</title>
        <authorList>
            <person name="Goeker M."/>
        </authorList>
    </citation>
    <scope>NUCLEOTIDE SEQUENCE [LARGE SCALE GENOMIC DNA]</scope>
    <source>
        <strain evidence="4 5">DSM 100214</strain>
    </source>
</reference>